<dbReference type="GO" id="GO:0008360">
    <property type="term" value="P:regulation of cell shape"/>
    <property type="evidence" value="ECO:0007669"/>
    <property type="project" value="UniProtKB-KW"/>
</dbReference>
<sequence length="416" mass="44355">MDKLKIVGGNRLNGEIPISGAKNAALPILCAGLLTAGDVELSNVPHLHDVRTILKLLQQTGLTVQQDGDKVTLNGSGINSYEAPYELVKTMRASILVLGPLLARFGEAKVSLPGGCAIGSRPVDQHIKGLQQLGAEITVEGGYIYAKCKKLKGARVVTDMITVTGTENLLMAATLAEGETILENAAREPEVTDLANLLVAMGAKISGIGTDRLVIQGVPELHGAKHAVISDRIEAGTFLCAVAATGGDITLTNTRTDIFDAALDKLREMGVILTLGQNTIRAQMDGRPGPVNFRTTEYPGFPTDMQAQFMAVNTIAAGPSNVTETIFENRFMHVQELNRLGARIQIEGKTAYIRGVDRLVGAPVMATDLRASACLVIAGMAAHGETLVDRIYHLDRGYDRMEVKLSNVGANIVRLK</sequence>
<evidence type="ECO:0000256" key="12">
    <source>
        <dbReference type="ARBA" id="ARBA00047527"/>
    </source>
</evidence>
<dbReference type="NCBIfam" id="NF006873">
    <property type="entry name" value="PRK09369.1"/>
    <property type="match status" value="1"/>
</dbReference>
<dbReference type="GO" id="GO:0019277">
    <property type="term" value="P:UDP-N-acetylgalactosamine biosynthetic process"/>
    <property type="evidence" value="ECO:0007669"/>
    <property type="project" value="InterPro"/>
</dbReference>
<evidence type="ECO:0000259" key="14">
    <source>
        <dbReference type="Pfam" id="PF00275"/>
    </source>
</evidence>
<dbReference type="InterPro" id="IPR005750">
    <property type="entry name" value="UDP_GlcNAc_COvinyl_MurA"/>
</dbReference>
<feature type="binding site" evidence="13">
    <location>
        <position position="92"/>
    </location>
    <ligand>
        <name>UDP-N-acetyl-alpha-D-glucosamine</name>
        <dbReference type="ChEBI" id="CHEBI:57705"/>
    </ligand>
</feature>
<dbReference type="GO" id="GO:0008760">
    <property type="term" value="F:UDP-N-acetylglucosamine 1-carboxyvinyltransferase activity"/>
    <property type="evidence" value="ECO:0007669"/>
    <property type="project" value="UniProtKB-UniRule"/>
</dbReference>
<dbReference type="EMBL" id="SPVF01000269">
    <property type="protein sequence ID" value="TFW10794.1"/>
    <property type="molecule type" value="Genomic_DNA"/>
</dbReference>
<feature type="binding site" evidence="13">
    <location>
        <position position="304"/>
    </location>
    <ligand>
        <name>UDP-N-acetyl-alpha-D-glucosamine</name>
        <dbReference type="ChEBI" id="CHEBI:57705"/>
    </ligand>
</feature>
<evidence type="ECO:0000256" key="8">
    <source>
        <dbReference type="ARBA" id="ARBA00023306"/>
    </source>
</evidence>
<dbReference type="SUPFAM" id="SSF55205">
    <property type="entry name" value="EPT/RTPC-like"/>
    <property type="match status" value="1"/>
</dbReference>
<dbReference type="GO" id="GO:0009252">
    <property type="term" value="P:peptidoglycan biosynthetic process"/>
    <property type="evidence" value="ECO:0007669"/>
    <property type="project" value="UniProtKB-UniRule"/>
</dbReference>
<dbReference type="CDD" id="cd01555">
    <property type="entry name" value="UdpNAET"/>
    <property type="match status" value="1"/>
</dbReference>
<dbReference type="InterPro" id="IPR036968">
    <property type="entry name" value="Enolpyruvate_Tfrase_sf"/>
</dbReference>
<comment type="subcellular location">
    <subcellularLocation>
        <location evidence="1 13">Cytoplasm</location>
    </subcellularLocation>
</comment>
<keyword evidence="5 13" id="KW-0808">Transferase</keyword>
<dbReference type="InterPro" id="IPR050068">
    <property type="entry name" value="MurA_subfamily"/>
</dbReference>
<protein>
    <recommendedName>
        <fullName evidence="13">UDP-N-acetylglucosamine 1-carboxyvinyltransferase</fullName>
        <ecNumber evidence="13">2.5.1.7</ecNumber>
    </recommendedName>
    <alternativeName>
        <fullName evidence="13">Enoylpyruvate transferase</fullName>
    </alternativeName>
    <alternativeName>
        <fullName evidence="13">UDP-N-acetylglucosamine enolpyruvyl transferase</fullName>
        <shortName evidence="13">EPT</shortName>
    </alternativeName>
</protein>
<name>A0A4Y9RP48_9BURK</name>
<proteinExistence type="inferred from homology"/>
<feature type="binding site" evidence="13">
    <location>
        <position position="326"/>
    </location>
    <ligand>
        <name>UDP-N-acetyl-alpha-D-glucosamine</name>
        <dbReference type="ChEBI" id="CHEBI:57705"/>
    </ligand>
</feature>
<keyword evidence="9 13" id="KW-0961">Cell wall biogenesis/degradation</keyword>
<feature type="binding site" evidence="13">
    <location>
        <begin position="121"/>
        <end position="125"/>
    </location>
    <ligand>
        <name>UDP-N-acetyl-alpha-D-glucosamine</name>
        <dbReference type="ChEBI" id="CHEBI:57705"/>
    </ligand>
</feature>
<dbReference type="Gene3D" id="3.65.10.10">
    <property type="entry name" value="Enolpyruvate transferase domain"/>
    <property type="match status" value="2"/>
</dbReference>
<gene>
    <name evidence="13 15" type="primary">murA</name>
    <name evidence="15" type="ORF">E4L96_22480</name>
</gene>
<keyword evidence="8 13" id="KW-0131">Cell cycle</keyword>
<evidence type="ECO:0000256" key="2">
    <source>
        <dbReference type="ARBA" id="ARBA00004752"/>
    </source>
</evidence>
<evidence type="ECO:0000256" key="13">
    <source>
        <dbReference type="HAMAP-Rule" id="MF_00111"/>
    </source>
</evidence>
<dbReference type="PANTHER" id="PTHR43783:SF1">
    <property type="entry name" value="UDP-N-ACETYLGLUCOSAMINE 1-CARBOXYVINYLTRANSFERASE"/>
    <property type="match status" value="1"/>
</dbReference>
<evidence type="ECO:0000256" key="10">
    <source>
        <dbReference type="ARBA" id="ARBA00023317"/>
    </source>
</evidence>
<dbReference type="HAMAP" id="MF_00111">
    <property type="entry name" value="MurA"/>
    <property type="match status" value="1"/>
</dbReference>
<dbReference type="InterPro" id="IPR001986">
    <property type="entry name" value="Enolpyruvate_Tfrase_dom"/>
</dbReference>
<dbReference type="GO" id="GO:0071555">
    <property type="term" value="P:cell wall organization"/>
    <property type="evidence" value="ECO:0007669"/>
    <property type="project" value="UniProtKB-KW"/>
</dbReference>
<dbReference type="GO" id="GO:0051301">
    <property type="term" value="P:cell division"/>
    <property type="evidence" value="ECO:0007669"/>
    <property type="project" value="UniProtKB-KW"/>
</dbReference>
<dbReference type="PANTHER" id="PTHR43783">
    <property type="entry name" value="UDP-N-ACETYLGLUCOSAMINE 1-CARBOXYVINYLTRANSFERASE"/>
    <property type="match status" value="1"/>
</dbReference>
<accession>A0A4Y9RP48</accession>
<keyword evidence="3 13" id="KW-0963">Cytoplasm</keyword>
<evidence type="ECO:0000256" key="1">
    <source>
        <dbReference type="ARBA" id="ARBA00004496"/>
    </source>
</evidence>
<organism evidence="15 16">
    <name type="scientific">Zemynaea arenosa</name>
    <dbReference type="NCBI Taxonomy" id="2561931"/>
    <lineage>
        <taxon>Bacteria</taxon>
        <taxon>Pseudomonadati</taxon>
        <taxon>Pseudomonadota</taxon>
        <taxon>Betaproteobacteria</taxon>
        <taxon>Burkholderiales</taxon>
        <taxon>Oxalobacteraceae</taxon>
        <taxon>Telluria group</taxon>
        <taxon>Zemynaea</taxon>
    </lineage>
</organism>
<dbReference type="RefSeq" id="WP_135209461.1">
    <property type="nucleotide sequence ID" value="NZ_SPVF01000269.1"/>
</dbReference>
<evidence type="ECO:0000313" key="15">
    <source>
        <dbReference type="EMBL" id="TFW10794.1"/>
    </source>
</evidence>
<evidence type="ECO:0000256" key="3">
    <source>
        <dbReference type="ARBA" id="ARBA00022490"/>
    </source>
</evidence>
<evidence type="ECO:0000256" key="11">
    <source>
        <dbReference type="ARBA" id="ARBA00038367"/>
    </source>
</evidence>
<dbReference type="NCBIfam" id="TIGR01072">
    <property type="entry name" value="murA"/>
    <property type="match status" value="1"/>
</dbReference>
<dbReference type="AlphaFoldDB" id="A0A4Y9RP48"/>
<evidence type="ECO:0000256" key="6">
    <source>
        <dbReference type="ARBA" id="ARBA00022960"/>
    </source>
</evidence>
<keyword evidence="6 13" id="KW-0133">Cell shape</keyword>
<dbReference type="UniPathway" id="UPA00219"/>
<dbReference type="Proteomes" id="UP000298438">
    <property type="component" value="Unassembled WGS sequence"/>
</dbReference>
<feature type="active site" description="Proton donor" evidence="13">
    <location>
        <position position="116"/>
    </location>
</feature>
<evidence type="ECO:0000256" key="9">
    <source>
        <dbReference type="ARBA" id="ARBA00023316"/>
    </source>
</evidence>
<keyword evidence="7 13" id="KW-0573">Peptidoglycan synthesis</keyword>
<reference evidence="15 16" key="1">
    <citation type="submission" date="2019-03" db="EMBL/GenBank/DDBJ databases">
        <title>Draft Genome Sequence of Massilia arenosa sp. nov., a Novel Massilia Species Isolated from a Sandy-loam Maize Soil.</title>
        <authorList>
            <person name="Raths R."/>
            <person name="Peta V."/>
            <person name="Bucking H."/>
        </authorList>
    </citation>
    <scope>NUCLEOTIDE SEQUENCE [LARGE SCALE GENOMIC DNA]</scope>
    <source>
        <strain evidence="15 16">MC02</strain>
    </source>
</reference>
<comment type="similarity">
    <text evidence="11 13">Belongs to the EPSP synthase family. MurA subfamily.</text>
</comment>
<evidence type="ECO:0000313" key="16">
    <source>
        <dbReference type="Proteomes" id="UP000298438"/>
    </source>
</evidence>
<dbReference type="OrthoDB" id="9803760at2"/>
<comment type="function">
    <text evidence="13">Cell wall formation. Adds enolpyruvyl to UDP-N-acetylglucosamine.</text>
</comment>
<dbReference type="EC" id="2.5.1.7" evidence="13"/>
<evidence type="ECO:0000256" key="4">
    <source>
        <dbReference type="ARBA" id="ARBA00022618"/>
    </source>
</evidence>
<feature type="binding site" evidence="13">
    <location>
        <begin position="22"/>
        <end position="23"/>
    </location>
    <ligand>
        <name>phosphoenolpyruvate</name>
        <dbReference type="ChEBI" id="CHEBI:58702"/>
    </ligand>
</feature>
<feature type="domain" description="Enolpyruvate transferase" evidence="14">
    <location>
        <begin position="8"/>
        <end position="404"/>
    </location>
</feature>
<comment type="catalytic activity">
    <reaction evidence="12 13">
        <text>phosphoenolpyruvate + UDP-N-acetyl-alpha-D-glucosamine = UDP-N-acetyl-3-O-(1-carboxyvinyl)-alpha-D-glucosamine + phosphate</text>
        <dbReference type="Rhea" id="RHEA:18681"/>
        <dbReference type="ChEBI" id="CHEBI:43474"/>
        <dbReference type="ChEBI" id="CHEBI:57705"/>
        <dbReference type="ChEBI" id="CHEBI:58702"/>
        <dbReference type="ChEBI" id="CHEBI:68483"/>
        <dbReference type="EC" id="2.5.1.7"/>
    </reaction>
</comment>
<evidence type="ECO:0000256" key="5">
    <source>
        <dbReference type="ARBA" id="ARBA00022679"/>
    </source>
</evidence>
<comment type="pathway">
    <text evidence="2 13">Cell wall biogenesis; peptidoglycan biosynthesis.</text>
</comment>
<dbReference type="GO" id="GO:0005737">
    <property type="term" value="C:cytoplasm"/>
    <property type="evidence" value="ECO:0007669"/>
    <property type="project" value="UniProtKB-SubCell"/>
</dbReference>
<dbReference type="InterPro" id="IPR013792">
    <property type="entry name" value="RNA3'P_cycl/enolpyr_Trfase_a/b"/>
</dbReference>
<evidence type="ECO:0000256" key="7">
    <source>
        <dbReference type="ARBA" id="ARBA00022984"/>
    </source>
</evidence>
<feature type="modified residue" description="2-(S-cysteinyl)pyruvic acid O-phosphothioketal" evidence="13">
    <location>
        <position position="116"/>
    </location>
</feature>
<keyword evidence="4 13" id="KW-0132">Cell division</keyword>
<keyword evidence="16" id="KW-1185">Reference proteome</keyword>
<dbReference type="Pfam" id="PF00275">
    <property type="entry name" value="EPSP_synthase"/>
    <property type="match status" value="1"/>
</dbReference>
<keyword evidence="10 13" id="KW-0670">Pyruvate</keyword>
<comment type="caution">
    <text evidence="13">Lacks conserved residue(s) required for the propagation of feature annotation.</text>
</comment>
<comment type="caution">
    <text evidence="15">The sequence shown here is derived from an EMBL/GenBank/DDBJ whole genome shotgun (WGS) entry which is preliminary data.</text>
</comment>
<dbReference type="FunFam" id="3.65.10.10:FF:000001">
    <property type="entry name" value="UDP-N-acetylglucosamine 1-carboxyvinyltransferase"/>
    <property type="match status" value="1"/>
</dbReference>